<accession>A0A8C7ZVM4</accession>
<dbReference type="GO" id="GO:0055105">
    <property type="term" value="F:ubiquitin-protein transferase inhibitor activity"/>
    <property type="evidence" value="ECO:0007669"/>
    <property type="project" value="TreeGrafter"/>
</dbReference>
<name>A0A8C7ZVM4_9TELE</name>
<dbReference type="GO" id="GO:0005737">
    <property type="term" value="C:cytoplasm"/>
    <property type="evidence" value="ECO:0007669"/>
    <property type="project" value="TreeGrafter"/>
</dbReference>
<evidence type="ECO:0000313" key="1">
    <source>
        <dbReference type="Ensembl" id="ENSOSIP00000046814.1"/>
    </source>
</evidence>
<dbReference type="GeneTree" id="ENSGT00390000018446"/>
<organism evidence="1 2">
    <name type="scientific">Oryzias sinensis</name>
    <name type="common">Chinese medaka</name>
    <dbReference type="NCBI Taxonomy" id="183150"/>
    <lineage>
        <taxon>Eukaryota</taxon>
        <taxon>Metazoa</taxon>
        <taxon>Chordata</taxon>
        <taxon>Craniata</taxon>
        <taxon>Vertebrata</taxon>
        <taxon>Euteleostomi</taxon>
        <taxon>Actinopterygii</taxon>
        <taxon>Neopterygii</taxon>
        <taxon>Teleostei</taxon>
        <taxon>Neoteleostei</taxon>
        <taxon>Acanthomorphata</taxon>
        <taxon>Ovalentaria</taxon>
        <taxon>Atherinomorphae</taxon>
        <taxon>Beloniformes</taxon>
        <taxon>Adrianichthyidae</taxon>
        <taxon>Oryziinae</taxon>
        <taxon>Oryzias</taxon>
    </lineage>
</organism>
<keyword evidence="2" id="KW-1185">Reference proteome</keyword>
<dbReference type="PANTHER" id="PTHR15430:SF1">
    <property type="entry name" value="GLOMULIN"/>
    <property type="match status" value="1"/>
</dbReference>
<evidence type="ECO:0000313" key="2">
    <source>
        <dbReference type="Proteomes" id="UP000694383"/>
    </source>
</evidence>
<dbReference type="Ensembl" id="ENSOSIT00000049198.1">
    <property type="protein sequence ID" value="ENSOSIP00000046814.1"/>
    <property type="gene ID" value="ENSOSIG00000022163.1"/>
</dbReference>
<proteinExistence type="predicted"/>
<reference evidence="1" key="1">
    <citation type="submission" date="2025-08" db="UniProtKB">
        <authorList>
            <consortium name="Ensembl"/>
        </authorList>
    </citation>
    <scope>IDENTIFICATION</scope>
</reference>
<reference evidence="1" key="2">
    <citation type="submission" date="2025-09" db="UniProtKB">
        <authorList>
            <consortium name="Ensembl"/>
        </authorList>
    </citation>
    <scope>IDENTIFICATION</scope>
</reference>
<sequence length="597" mass="67609">MAGLLEKTEKMLTTKDEAEDLIQRWRDSQEEDLTPEDYQQFKTLGSTCLTEGASEQLLKFVQEEKNQGVVKSMGGELLTALVNEIVKKKKTRDHCQTAITHLTKTCSPNKLLQNMLEMIEDIDPGAISETILVLLPHLQTVVLRLEDRRAACLGLSLSALHGQLSRLPVPYTLQQEEEDECGLCGCCAALTLFLRPFVDELTSKDGKEEAAAEDEELKVELLKFCLRSLKNPLLEAELHKDRKSALWHFAVEITAILHAIKEFPAVLVCCSAPRNGSVTDGSLYRDSRACLAYLVFVELLTVESFPAVFSPLYLLQCNMEHIDHLLTSKQESHLRKGLALMENSLKKVEDNSLPVGLMELRSFYGGPQNLRLILTDCPMRHLRESGLQLFQIFIDKLDTEAKHKFFRCMLKTSNHEGVESYVIKNIRRQIAFSMKGNPNKYFLGMDLLPLLALVFILPHGAETNLLTNMDKIMEGLNLLRYVFLKGKEMRSNVELWEGLCRIKEEYLKMLRVALSMSRAYYSSELKALKEGQKLKAREARDNARSGRLVQSVLVKQEHVSGMSPDAQQQVLESALVTFDLMDSLTVRIEEITEETLS</sequence>
<dbReference type="Proteomes" id="UP000694383">
    <property type="component" value="Unplaced"/>
</dbReference>
<protein>
    <submittedName>
        <fullName evidence="1">Glomulin, FKBP associated protein b</fullName>
    </submittedName>
</protein>
<dbReference type="PANTHER" id="PTHR15430">
    <property type="entry name" value="GLOMULIN"/>
    <property type="match status" value="1"/>
</dbReference>
<dbReference type="InterPro" id="IPR013877">
    <property type="entry name" value="YAP-bd/ALF4/Glomulin"/>
</dbReference>
<dbReference type="InterPro" id="IPR019516">
    <property type="entry name" value="Glomulin/ALF4"/>
</dbReference>
<dbReference type="AlphaFoldDB" id="A0A8C7ZVM4"/>
<dbReference type="Pfam" id="PF08568">
    <property type="entry name" value="Kinetochor_Ybp2"/>
    <property type="match status" value="2"/>
</dbReference>